<dbReference type="Proteomes" id="UP000075531">
    <property type="component" value="Unassembled WGS sequence"/>
</dbReference>
<dbReference type="PATRIC" id="fig|1121338.3.peg.1394"/>
<organism evidence="1 2">
    <name type="scientific">Clostridium tepidiprofundi DSM 19306</name>
    <dbReference type="NCBI Taxonomy" id="1121338"/>
    <lineage>
        <taxon>Bacteria</taxon>
        <taxon>Bacillati</taxon>
        <taxon>Bacillota</taxon>
        <taxon>Clostridia</taxon>
        <taxon>Eubacteriales</taxon>
        <taxon>Clostridiaceae</taxon>
        <taxon>Clostridium</taxon>
    </lineage>
</organism>
<dbReference type="EMBL" id="LTBA01000012">
    <property type="protein sequence ID" value="KYH34642.1"/>
    <property type="molecule type" value="Genomic_DNA"/>
</dbReference>
<dbReference type="RefSeq" id="WP_066824406.1">
    <property type="nucleotide sequence ID" value="NZ_LTBA01000012.1"/>
</dbReference>
<evidence type="ECO:0000313" key="2">
    <source>
        <dbReference type="Proteomes" id="UP000075531"/>
    </source>
</evidence>
<name>A0A151B4F4_9CLOT</name>
<dbReference type="STRING" id="1121338.CLTEP_13590"/>
<protein>
    <submittedName>
        <fullName evidence="1">Uncharacterized protein</fullName>
    </submittedName>
</protein>
<dbReference type="OrthoDB" id="1680245at2"/>
<keyword evidence="2" id="KW-1185">Reference proteome</keyword>
<comment type="caution">
    <text evidence="1">The sequence shown here is derived from an EMBL/GenBank/DDBJ whole genome shotgun (WGS) entry which is preliminary data.</text>
</comment>
<gene>
    <name evidence="1" type="ORF">CLTEP_13590</name>
</gene>
<sequence length="109" mass="12292">MSHRTVIEAYYSDIDNLVDLLGKLVNSYRLLIGGADELNKIAFASKSDIKDALDRADDLGDIIDDVIKNIDVICGNYINYLKIKTEVMKTEINAQSVISEINEELKRKE</sequence>
<reference evidence="1 2" key="1">
    <citation type="submission" date="2016-02" db="EMBL/GenBank/DDBJ databases">
        <title>Genome sequence of Clostridium tepidiprofundi DSM 19306.</title>
        <authorList>
            <person name="Poehlein A."/>
            <person name="Daniel R."/>
        </authorList>
    </citation>
    <scope>NUCLEOTIDE SEQUENCE [LARGE SCALE GENOMIC DNA]</scope>
    <source>
        <strain evidence="1 2">DSM 19306</strain>
    </source>
</reference>
<accession>A0A151B4F4</accession>
<evidence type="ECO:0000313" key="1">
    <source>
        <dbReference type="EMBL" id="KYH34642.1"/>
    </source>
</evidence>
<proteinExistence type="predicted"/>
<dbReference type="AlphaFoldDB" id="A0A151B4F4"/>